<dbReference type="SUPFAM" id="SSF48317">
    <property type="entry name" value="Acid phosphatase/Vanadium-dependent haloperoxidase"/>
    <property type="match status" value="1"/>
</dbReference>
<protein>
    <submittedName>
        <fullName evidence="3">Phosphatase PAP2 family protein</fullName>
    </submittedName>
</protein>
<keyword evidence="1" id="KW-0812">Transmembrane</keyword>
<feature type="transmembrane region" description="Helical" evidence="1">
    <location>
        <begin position="54"/>
        <end position="73"/>
    </location>
</feature>
<dbReference type="EMBL" id="JBHSSN010000015">
    <property type="protein sequence ID" value="MFC6324149.1"/>
    <property type="molecule type" value="Genomic_DNA"/>
</dbReference>
<evidence type="ECO:0000256" key="1">
    <source>
        <dbReference type="SAM" id="Phobius"/>
    </source>
</evidence>
<comment type="caution">
    <text evidence="3">The sequence shown here is derived from an EMBL/GenBank/DDBJ whole genome shotgun (WGS) entry which is preliminary data.</text>
</comment>
<evidence type="ECO:0000313" key="4">
    <source>
        <dbReference type="Proteomes" id="UP001596186"/>
    </source>
</evidence>
<keyword evidence="1" id="KW-0472">Membrane</keyword>
<feature type="transmembrane region" description="Helical" evidence="1">
    <location>
        <begin position="79"/>
        <end position="100"/>
    </location>
</feature>
<proteinExistence type="predicted"/>
<sequence>MWLFSRNKKIESIWTVCTLMAGDAIAFLIKITVKRPRPTDKLIPDAGYSFPSGHVFGTTILILLVIYLVIPYFKNQETQFLLCALAISWLAVLIFSRLYLRGHFASDTLGSVLLAASWWEVSQMLYLKYYDTVAGILNRLPLLQKKIRSKK</sequence>
<dbReference type="SMART" id="SM00014">
    <property type="entry name" value="acidPPc"/>
    <property type="match status" value="1"/>
</dbReference>
<accession>A0ABW1UZE2</accession>
<dbReference type="InterPro" id="IPR000326">
    <property type="entry name" value="PAP2/HPO"/>
</dbReference>
<feature type="transmembrane region" description="Helical" evidence="1">
    <location>
        <begin position="12"/>
        <end position="33"/>
    </location>
</feature>
<dbReference type="Proteomes" id="UP001596186">
    <property type="component" value="Unassembled WGS sequence"/>
</dbReference>
<reference evidence="4" key="1">
    <citation type="journal article" date="2019" name="Int. J. Syst. Evol. Microbiol.">
        <title>The Global Catalogue of Microorganisms (GCM) 10K type strain sequencing project: providing services to taxonomists for standard genome sequencing and annotation.</title>
        <authorList>
            <consortium name="The Broad Institute Genomics Platform"/>
            <consortium name="The Broad Institute Genome Sequencing Center for Infectious Disease"/>
            <person name="Wu L."/>
            <person name="Ma J."/>
        </authorList>
    </citation>
    <scope>NUCLEOTIDE SEQUENCE [LARGE SCALE GENOMIC DNA]</scope>
    <source>
        <strain evidence="4">CCM 8895</strain>
    </source>
</reference>
<dbReference type="CDD" id="cd03392">
    <property type="entry name" value="PAP2_like_2"/>
    <property type="match status" value="1"/>
</dbReference>
<organism evidence="3 4">
    <name type="scientific">Companilactobacillus baiquanensis</name>
    <dbReference type="NCBI Taxonomy" id="2486005"/>
    <lineage>
        <taxon>Bacteria</taxon>
        <taxon>Bacillati</taxon>
        <taxon>Bacillota</taxon>
        <taxon>Bacilli</taxon>
        <taxon>Lactobacillales</taxon>
        <taxon>Lactobacillaceae</taxon>
        <taxon>Companilactobacillus</taxon>
    </lineage>
</organism>
<dbReference type="Gene3D" id="1.20.144.10">
    <property type="entry name" value="Phosphatidic acid phosphatase type 2/haloperoxidase"/>
    <property type="match status" value="1"/>
</dbReference>
<dbReference type="Pfam" id="PF01569">
    <property type="entry name" value="PAP2"/>
    <property type="match status" value="1"/>
</dbReference>
<name>A0ABW1UZE2_9LACO</name>
<dbReference type="InterPro" id="IPR036938">
    <property type="entry name" value="PAP2/HPO_sf"/>
</dbReference>
<evidence type="ECO:0000313" key="3">
    <source>
        <dbReference type="EMBL" id="MFC6324149.1"/>
    </source>
</evidence>
<keyword evidence="1" id="KW-1133">Transmembrane helix</keyword>
<keyword evidence="4" id="KW-1185">Reference proteome</keyword>
<feature type="domain" description="Phosphatidic acid phosphatase type 2/haloperoxidase" evidence="2">
    <location>
        <begin position="15"/>
        <end position="123"/>
    </location>
</feature>
<dbReference type="PANTHER" id="PTHR14969">
    <property type="entry name" value="SPHINGOSINE-1-PHOSPHATE PHOSPHOHYDROLASE"/>
    <property type="match status" value="1"/>
</dbReference>
<dbReference type="PANTHER" id="PTHR14969:SF13">
    <property type="entry name" value="AT30094P"/>
    <property type="match status" value="1"/>
</dbReference>
<evidence type="ECO:0000259" key="2">
    <source>
        <dbReference type="SMART" id="SM00014"/>
    </source>
</evidence>
<gene>
    <name evidence="3" type="ORF">ACFP1F_10405</name>
</gene>
<dbReference type="RefSeq" id="WP_164507742.1">
    <property type="nucleotide sequence ID" value="NZ_RHOQ01000004.1"/>
</dbReference>